<dbReference type="EMBL" id="CAJNDS010002365">
    <property type="protein sequence ID" value="CAE7450729.1"/>
    <property type="molecule type" value="Genomic_DNA"/>
</dbReference>
<dbReference type="InterPro" id="IPR051939">
    <property type="entry name" value="Glycosyltr_41/O-GlcNAc_trsf"/>
</dbReference>
<comment type="pathway">
    <text evidence="1">Protein modification; protein glycosylation.</text>
</comment>
<protein>
    <submittedName>
        <fullName evidence="7">SPY protein</fullName>
    </submittedName>
</protein>
<evidence type="ECO:0000256" key="4">
    <source>
        <dbReference type="ARBA" id="ARBA00022737"/>
    </source>
</evidence>
<reference evidence="7" key="1">
    <citation type="submission" date="2021-02" db="EMBL/GenBank/DDBJ databases">
        <authorList>
            <person name="Dougan E. K."/>
            <person name="Rhodes N."/>
            <person name="Thang M."/>
            <person name="Chan C."/>
        </authorList>
    </citation>
    <scope>NUCLEOTIDE SEQUENCE</scope>
</reference>
<dbReference type="PANTHER" id="PTHR44835">
    <property type="entry name" value="UDP-N-ACETYLGLUCOSAMINE--PEPTIDE N-ACETYLGLUCOSAMINYLTRANSFERASE SPINDLY-RELATED"/>
    <property type="match status" value="1"/>
</dbReference>
<comment type="caution">
    <text evidence="7">The sequence shown here is derived from an EMBL/GenBank/DDBJ whole genome shotgun (WGS) entry which is preliminary data.</text>
</comment>
<feature type="domain" description="O-GlcNAc transferase C-terminal" evidence="6">
    <location>
        <begin position="4"/>
        <end position="125"/>
    </location>
</feature>
<sequence length="390" mass="43351">MVTKEQFDVFVYNNSSREDDKTELFKSLVPPNQWKKVTGMGAHEVAEIIRDDQIDILIELAGHTANNRLDVIALKPAPVQMTYIGYNNTTGLGTIDYRLVDEIVDPLDSQQPFSEELVRVPGCFLCYTPPSRVPDVEDLPALRNGFVTFGSFSCLAKVGDPVVALWARCLQEVPNSRLLVKNKGFYSQDIQATFINKFKAYGIQEHRLKLLALAPTSYEHLNIYNEVDLALDTFPYSNTTTTCESLFMGVPAVCLIGTTHGARVCHTLMTAVGLGEFSASTQEEYVTKVKGVCSNLQTLSMLRKNLRQIMLSSPLCDGPGFVRDKYEPILREKWAAYCNGRVPSQQVFSSSDLPDPLAPGPFAPPLAPGASLCVQVFEAERYWCVGAWWS</sequence>
<evidence type="ECO:0000256" key="1">
    <source>
        <dbReference type="ARBA" id="ARBA00004922"/>
    </source>
</evidence>
<evidence type="ECO:0000313" key="7">
    <source>
        <dbReference type="EMBL" id="CAE7450729.1"/>
    </source>
</evidence>
<accession>A0A812RPD3</accession>
<evidence type="ECO:0000256" key="3">
    <source>
        <dbReference type="ARBA" id="ARBA00022679"/>
    </source>
</evidence>
<keyword evidence="8" id="KW-1185">Reference proteome</keyword>
<dbReference type="Proteomes" id="UP000604046">
    <property type="component" value="Unassembled WGS sequence"/>
</dbReference>
<dbReference type="AlphaFoldDB" id="A0A812RPD3"/>
<dbReference type="Pfam" id="PF13844">
    <property type="entry name" value="Glyco_transf_41"/>
    <property type="match status" value="2"/>
</dbReference>
<evidence type="ECO:0000256" key="2">
    <source>
        <dbReference type="ARBA" id="ARBA00022676"/>
    </source>
</evidence>
<name>A0A812RPD3_9DINO</name>
<keyword evidence="2" id="KW-0328">Glycosyltransferase</keyword>
<dbReference type="OrthoDB" id="429945at2759"/>
<feature type="domain" description="O-GlcNAc transferase C-terminal" evidence="6">
    <location>
        <begin position="143"/>
        <end position="317"/>
    </location>
</feature>
<gene>
    <name evidence="7" type="primary">SPY</name>
    <name evidence="7" type="ORF">SNAT2548_LOCUS24658</name>
</gene>
<organism evidence="7 8">
    <name type="scientific">Symbiodinium natans</name>
    <dbReference type="NCBI Taxonomy" id="878477"/>
    <lineage>
        <taxon>Eukaryota</taxon>
        <taxon>Sar</taxon>
        <taxon>Alveolata</taxon>
        <taxon>Dinophyceae</taxon>
        <taxon>Suessiales</taxon>
        <taxon>Symbiodiniaceae</taxon>
        <taxon>Symbiodinium</taxon>
    </lineage>
</organism>
<dbReference type="InterPro" id="IPR029489">
    <property type="entry name" value="OGT/SEC/SPY_C"/>
</dbReference>
<dbReference type="GO" id="GO:0016757">
    <property type="term" value="F:glycosyltransferase activity"/>
    <property type="evidence" value="ECO:0007669"/>
    <property type="project" value="UniProtKB-KW"/>
</dbReference>
<proteinExistence type="predicted"/>
<keyword evidence="5" id="KW-0802">TPR repeat</keyword>
<dbReference type="Gene3D" id="3.40.50.11380">
    <property type="match status" value="1"/>
</dbReference>
<keyword evidence="3" id="KW-0808">Transferase</keyword>
<dbReference type="Gene3D" id="3.40.50.2000">
    <property type="entry name" value="Glycogen Phosphorylase B"/>
    <property type="match status" value="1"/>
</dbReference>
<keyword evidence="4" id="KW-0677">Repeat</keyword>
<evidence type="ECO:0000256" key="5">
    <source>
        <dbReference type="ARBA" id="ARBA00022803"/>
    </source>
</evidence>
<evidence type="ECO:0000259" key="6">
    <source>
        <dbReference type="Pfam" id="PF13844"/>
    </source>
</evidence>
<evidence type="ECO:0000313" key="8">
    <source>
        <dbReference type="Proteomes" id="UP000604046"/>
    </source>
</evidence>
<dbReference type="PANTHER" id="PTHR44835:SF1">
    <property type="entry name" value="PROTEIN O-GLCNAC TRANSFERASE"/>
    <property type="match status" value="1"/>
</dbReference>